<protein>
    <submittedName>
        <fullName evidence="3">Uncharacterized protein</fullName>
    </submittedName>
</protein>
<feature type="non-terminal residue" evidence="3">
    <location>
        <position position="239"/>
    </location>
</feature>
<proteinExistence type="predicted"/>
<dbReference type="EMBL" id="JABANO010003841">
    <property type="protein sequence ID" value="KAF4756192.1"/>
    <property type="molecule type" value="Genomic_DNA"/>
</dbReference>
<dbReference type="Proteomes" id="UP000553632">
    <property type="component" value="Unassembled WGS sequence"/>
</dbReference>
<organism evidence="3 4">
    <name type="scientific">Perkinsus olseni</name>
    <name type="common">Perkinsus atlanticus</name>
    <dbReference type="NCBI Taxonomy" id="32597"/>
    <lineage>
        <taxon>Eukaryota</taxon>
        <taxon>Sar</taxon>
        <taxon>Alveolata</taxon>
        <taxon>Perkinsozoa</taxon>
        <taxon>Perkinsea</taxon>
        <taxon>Perkinsida</taxon>
        <taxon>Perkinsidae</taxon>
        <taxon>Perkinsus</taxon>
    </lineage>
</organism>
<keyword evidence="4" id="KW-1185">Reference proteome</keyword>
<dbReference type="Proteomes" id="UP000574390">
    <property type="component" value="Unassembled WGS sequence"/>
</dbReference>
<accession>A0A7J6UG10</accession>
<name>A0A7J6UG10_PEROL</name>
<comment type="caution">
    <text evidence="3">The sequence shown here is derived from an EMBL/GenBank/DDBJ whole genome shotgun (WGS) entry which is preliminary data.</text>
</comment>
<dbReference type="EMBL" id="JABANM010031619">
    <property type="protein sequence ID" value="KAF4704269.1"/>
    <property type="molecule type" value="Genomic_DNA"/>
</dbReference>
<evidence type="ECO:0000313" key="5">
    <source>
        <dbReference type="Proteomes" id="UP000574390"/>
    </source>
</evidence>
<feature type="chain" id="PRO_5036400782" evidence="1">
    <location>
        <begin position="24"/>
        <end position="239"/>
    </location>
</feature>
<feature type="signal peptide" evidence="1">
    <location>
        <begin position="1"/>
        <end position="23"/>
    </location>
</feature>
<dbReference type="AlphaFoldDB" id="A0A7J6UG10"/>
<evidence type="ECO:0000313" key="4">
    <source>
        <dbReference type="Proteomes" id="UP000553632"/>
    </source>
</evidence>
<gene>
    <name evidence="2" type="ORF">FOZ62_000259</name>
    <name evidence="3" type="ORF">FOZ63_000518</name>
</gene>
<keyword evidence="1" id="KW-0732">Signal</keyword>
<evidence type="ECO:0000256" key="1">
    <source>
        <dbReference type="SAM" id="SignalP"/>
    </source>
</evidence>
<reference evidence="4 5" key="1">
    <citation type="submission" date="2020-04" db="EMBL/GenBank/DDBJ databases">
        <title>Perkinsus olseni comparative genomics.</title>
        <authorList>
            <person name="Bogema D.R."/>
        </authorList>
    </citation>
    <scope>NUCLEOTIDE SEQUENCE [LARGE SCALE GENOMIC DNA]</scope>
    <source>
        <strain evidence="2">ATCC PRA-205</strain>
        <strain evidence="3 4">ATCC PRA-207</strain>
    </source>
</reference>
<evidence type="ECO:0000313" key="3">
    <source>
        <dbReference type="EMBL" id="KAF4756192.1"/>
    </source>
</evidence>
<evidence type="ECO:0000313" key="2">
    <source>
        <dbReference type="EMBL" id="KAF4704269.1"/>
    </source>
</evidence>
<sequence length="239" mass="26821">MTRQTALSRFLTLAALSTPLSHPAAVRLRSVTPDAPTRTATVFTDEKATMSRTVVGIIDEPGKEKTRLVDVTHVEYPKGHNGYVRFSMVADEDVLKDYNYLPNNKSVEKIPQSTPPSLKTQLMHSFGWGLLLKYAEHFQRGAANRDLPSVDQSFKLTALKAELVTNIEEEWWVVKPKFNADKLRELLSHSEQVTPESAESSPESTTEIAARQLEAYSNYISPPGDNATVDTWPLNYDRM</sequence>